<name>A0ABY6IIG2_STRPE</name>
<keyword evidence="2" id="KW-1185">Reference proteome</keyword>
<reference evidence="1" key="1">
    <citation type="submission" date="2022-10" db="EMBL/GenBank/DDBJ databases">
        <title>Cytochrome P450 Catalyzes Benzene Ring Formation in the Biosynthesis of Trialkyl-Substituted Aromatic Polyketides.</title>
        <authorList>
            <person name="Zhao E."/>
            <person name="Ge H."/>
        </authorList>
    </citation>
    <scope>NUCLEOTIDE SEQUENCE</scope>
    <source>
        <strain evidence="1">NA0869</strain>
    </source>
</reference>
<protein>
    <submittedName>
        <fullName evidence="1">Uncharacterized protein</fullName>
    </submittedName>
</protein>
<organism evidence="1 2">
    <name type="scientific">Streptomyces peucetius</name>
    <dbReference type="NCBI Taxonomy" id="1950"/>
    <lineage>
        <taxon>Bacteria</taxon>
        <taxon>Bacillati</taxon>
        <taxon>Actinomycetota</taxon>
        <taxon>Actinomycetes</taxon>
        <taxon>Kitasatosporales</taxon>
        <taxon>Streptomycetaceae</taxon>
        <taxon>Streptomyces</taxon>
    </lineage>
</organism>
<dbReference type="RefSeq" id="WP_264250449.1">
    <property type="nucleotide sequence ID" value="NZ_CP107567.1"/>
</dbReference>
<evidence type="ECO:0000313" key="2">
    <source>
        <dbReference type="Proteomes" id="UP001163878"/>
    </source>
</evidence>
<dbReference type="Proteomes" id="UP001163878">
    <property type="component" value="Chromosome"/>
</dbReference>
<evidence type="ECO:0000313" key="1">
    <source>
        <dbReference type="EMBL" id="UYQ66800.1"/>
    </source>
</evidence>
<dbReference type="EMBL" id="CP107567">
    <property type="protein sequence ID" value="UYQ66800.1"/>
    <property type="molecule type" value="Genomic_DNA"/>
</dbReference>
<accession>A0ABY6IIG2</accession>
<proteinExistence type="predicted"/>
<gene>
    <name evidence="1" type="ORF">OGH68_00240</name>
</gene>
<sequence>MRQGPWPGLRPSLLQHAELDRKSAILAHQGEVARERPLPGILARLPEPERNEIISTESFTRLTPGPIAGDPYRLLT</sequence>